<organism evidence="2 3">
    <name type="scientific">Thalassiosira pseudonana</name>
    <name type="common">Marine diatom</name>
    <name type="synonym">Cyclotella nana</name>
    <dbReference type="NCBI Taxonomy" id="35128"/>
    <lineage>
        <taxon>Eukaryota</taxon>
        <taxon>Sar</taxon>
        <taxon>Stramenopiles</taxon>
        <taxon>Ochrophyta</taxon>
        <taxon>Bacillariophyta</taxon>
        <taxon>Coscinodiscophyceae</taxon>
        <taxon>Thalassiosirophycidae</taxon>
        <taxon>Thalassiosirales</taxon>
        <taxon>Thalassiosiraceae</taxon>
        <taxon>Thalassiosira</taxon>
    </lineage>
</organism>
<dbReference type="PANTHER" id="PTHR11062:SF117">
    <property type="entry name" value="XYLOGLUCAN-SPECIFIC GALACTURONOSYLTRANSFERASE 1"/>
    <property type="match status" value="1"/>
</dbReference>
<dbReference type="GO" id="GO:0016757">
    <property type="term" value="F:glycosyltransferase activity"/>
    <property type="evidence" value="ECO:0007669"/>
    <property type="project" value="InterPro"/>
</dbReference>
<evidence type="ECO:0000256" key="1">
    <source>
        <dbReference type="SAM" id="MobiDB-lite"/>
    </source>
</evidence>
<keyword evidence="3" id="KW-1185">Reference proteome</keyword>
<dbReference type="KEGG" id="tps:THAPSDRAFT_10619"/>
<name>B8CE20_THAPS</name>
<dbReference type="PANTHER" id="PTHR11062">
    <property type="entry name" value="EXOSTOSIN HEPARAN SULFATE GLYCOSYLTRANSFERASE -RELATED"/>
    <property type="match status" value="1"/>
</dbReference>
<dbReference type="PaxDb" id="35128-Thaps10619"/>
<dbReference type="eggNOG" id="KOG1021">
    <property type="taxonomic scope" value="Eukaryota"/>
</dbReference>
<dbReference type="RefSeq" id="XP_002294471.1">
    <property type="nucleotide sequence ID" value="XM_002294435.1"/>
</dbReference>
<dbReference type="InterPro" id="IPR004263">
    <property type="entry name" value="Exostosin"/>
</dbReference>
<feature type="compositionally biased region" description="Polar residues" evidence="1">
    <location>
        <begin position="12"/>
        <end position="26"/>
    </location>
</feature>
<feature type="region of interest" description="Disordered" evidence="1">
    <location>
        <begin position="1"/>
        <end position="28"/>
    </location>
</feature>
<sequence>MTTKPNALDATSRPSLHNTAKITVNNPDPAPTDTFNDCPVKVYVYDSINPITSNKTIAKTFHSDYVDNGPSSSYFWYTDINTDKNRLPLVLMLKFLVASPCRTESTEEADFFIVPSLTLNPAEMNAVMTSLSQNYNNTLRRRGMKDHIVLSLWNPRTCPSEWTNHTKALLTTMVKVVTGIYVWTFHFFDRHSLHCGMYSIDNLLAVPYVSNAHEFKGDVHHPRPFLSMFIGSTDMTCMSTLRSSFARQATPLPGKLFDGLALNSIPVIFEDASLDVTYPQYFPGNPRDYSVLLNTTEDMMGQLRSIPKEEVRRMQSNIARIRESLSYSSRMDTRDATWVMMKELEKYKQNGYRFDDPFANKTELKCIKERFVKSLGHKNKTCKMQGDFPAVITENATYTGTEVNAGVLQTKYRILCTSDARSLEAGSYQARCVMFKHWVDRCAPSDDLVLGEVPSRDSRVQYNATMFVKGMPPVSQPNLGMVVIDVVDRFELSEDTVPTQFGVIVQNTMHETKFPNHTTHVVEHFFGSYPLDMIVDEPEYIPPIRQS</sequence>
<dbReference type="GeneID" id="7444195"/>
<dbReference type="Proteomes" id="UP000001449">
    <property type="component" value="Chromosome 17"/>
</dbReference>
<dbReference type="InParanoid" id="B8CE20"/>
<gene>
    <name evidence="2" type="ORF">THAPSDRAFT_10619</name>
</gene>
<reference evidence="2 3" key="2">
    <citation type="journal article" date="2008" name="Nature">
        <title>The Phaeodactylum genome reveals the evolutionary history of diatom genomes.</title>
        <authorList>
            <person name="Bowler C."/>
            <person name="Allen A.E."/>
            <person name="Badger J.H."/>
            <person name="Grimwood J."/>
            <person name="Jabbari K."/>
            <person name="Kuo A."/>
            <person name="Maheswari U."/>
            <person name="Martens C."/>
            <person name="Maumus F."/>
            <person name="Otillar R.P."/>
            <person name="Rayko E."/>
            <person name="Salamov A."/>
            <person name="Vandepoele K."/>
            <person name="Beszteri B."/>
            <person name="Gruber A."/>
            <person name="Heijde M."/>
            <person name="Katinka M."/>
            <person name="Mock T."/>
            <person name="Valentin K."/>
            <person name="Verret F."/>
            <person name="Berges J.A."/>
            <person name="Brownlee C."/>
            <person name="Cadoret J.P."/>
            <person name="Chiovitti A."/>
            <person name="Choi C.J."/>
            <person name="Coesel S."/>
            <person name="De Martino A."/>
            <person name="Detter J.C."/>
            <person name="Durkin C."/>
            <person name="Falciatore A."/>
            <person name="Fournet J."/>
            <person name="Haruta M."/>
            <person name="Huysman M.J."/>
            <person name="Jenkins B.D."/>
            <person name="Jiroutova K."/>
            <person name="Jorgensen R.E."/>
            <person name="Joubert Y."/>
            <person name="Kaplan A."/>
            <person name="Kroger N."/>
            <person name="Kroth P.G."/>
            <person name="La Roche J."/>
            <person name="Lindquist E."/>
            <person name="Lommer M."/>
            <person name="Martin-Jezequel V."/>
            <person name="Lopez P.J."/>
            <person name="Lucas S."/>
            <person name="Mangogna M."/>
            <person name="McGinnis K."/>
            <person name="Medlin L.K."/>
            <person name="Montsant A."/>
            <person name="Oudot-Le Secq M.P."/>
            <person name="Napoli C."/>
            <person name="Obornik M."/>
            <person name="Parker M.S."/>
            <person name="Petit J.L."/>
            <person name="Porcel B.M."/>
            <person name="Poulsen N."/>
            <person name="Robison M."/>
            <person name="Rychlewski L."/>
            <person name="Rynearson T.A."/>
            <person name="Schmutz J."/>
            <person name="Shapiro H."/>
            <person name="Siaut M."/>
            <person name="Stanley M."/>
            <person name="Sussman M.R."/>
            <person name="Taylor A.R."/>
            <person name="Vardi A."/>
            <person name="von Dassow P."/>
            <person name="Vyverman W."/>
            <person name="Willis A."/>
            <person name="Wyrwicz L.S."/>
            <person name="Rokhsar D.S."/>
            <person name="Weissenbach J."/>
            <person name="Armbrust E.V."/>
            <person name="Green B.R."/>
            <person name="Van de Peer Y."/>
            <person name="Grigoriev I.V."/>
        </authorList>
    </citation>
    <scope>NUCLEOTIDE SEQUENCE [LARGE SCALE GENOMIC DNA]</scope>
    <source>
        <strain evidence="2 3">CCMP1335</strain>
    </source>
</reference>
<dbReference type="EMBL" id="CM000651">
    <property type="protein sequence ID" value="EED88305.1"/>
    <property type="molecule type" value="Genomic_DNA"/>
</dbReference>
<evidence type="ECO:0000313" key="3">
    <source>
        <dbReference type="Proteomes" id="UP000001449"/>
    </source>
</evidence>
<reference evidence="2 3" key="1">
    <citation type="journal article" date="2004" name="Science">
        <title>The genome of the diatom Thalassiosira pseudonana: ecology, evolution, and metabolism.</title>
        <authorList>
            <person name="Armbrust E.V."/>
            <person name="Berges J.A."/>
            <person name="Bowler C."/>
            <person name="Green B.R."/>
            <person name="Martinez D."/>
            <person name="Putnam N.H."/>
            <person name="Zhou S."/>
            <person name="Allen A.E."/>
            <person name="Apt K.E."/>
            <person name="Bechner M."/>
            <person name="Brzezinski M.A."/>
            <person name="Chaal B.K."/>
            <person name="Chiovitti A."/>
            <person name="Davis A.K."/>
            <person name="Demarest M.S."/>
            <person name="Detter J.C."/>
            <person name="Glavina T."/>
            <person name="Goodstein D."/>
            <person name="Hadi M.Z."/>
            <person name="Hellsten U."/>
            <person name="Hildebrand M."/>
            <person name="Jenkins B.D."/>
            <person name="Jurka J."/>
            <person name="Kapitonov V.V."/>
            <person name="Kroger N."/>
            <person name="Lau W.W."/>
            <person name="Lane T.W."/>
            <person name="Larimer F.W."/>
            <person name="Lippmeier J.C."/>
            <person name="Lucas S."/>
            <person name="Medina M."/>
            <person name="Montsant A."/>
            <person name="Obornik M."/>
            <person name="Parker M.S."/>
            <person name="Palenik B."/>
            <person name="Pazour G.J."/>
            <person name="Richardson P.M."/>
            <person name="Rynearson T.A."/>
            <person name="Saito M.A."/>
            <person name="Schwartz D.C."/>
            <person name="Thamatrakoln K."/>
            <person name="Valentin K."/>
            <person name="Vardi A."/>
            <person name="Wilkerson F.P."/>
            <person name="Rokhsar D.S."/>
        </authorList>
    </citation>
    <scope>NUCLEOTIDE SEQUENCE [LARGE SCALE GENOMIC DNA]</scope>
    <source>
        <strain evidence="2 3">CCMP1335</strain>
    </source>
</reference>
<dbReference type="AlphaFoldDB" id="B8CE20"/>
<dbReference type="HOGENOM" id="CLU_498327_0_0_1"/>
<proteinExistence type="predicted"/>
<protein>
    <recommendedName>
        <fullName evidence="4">Exostosin GT47 domain-containing protein</fullName>
    </recommendedName>
</protein>
<evidence type="ECO:0000313" key="2">
    <source>
        <dbReference type="EMBL" id="EED88305.1"/>
    </source>
</evidence>
<accession>B8CE20</accession>
<evidence type="ECO:0008006" key="4">
    <source>
        <dbReference type="Google" id="ProtNLM"/>
    </source>
</evidence>